<sequence>MMKSLIQQLLIFLAIVTTTCACKKTEEVVVVHTPMKVIANAPTEVKDSQITMHGEIENINDEEILDVGFILSEITKTGSTLLQEISAGKQQLTAGKTVDFTLNVKEPFDLDLIYQYVFYVKTAKGFYKSPPVRFNVDNISVTDTKLLLVYLGETIVLKGNFKQFKENYYLIANSDPQQRLAFTLKDNKTTLAVTLPKGGYYHGNTVGITLQKPINGSEFVSSKQLIETKIVAKITEPSKYSFAYNEDIQINGIGLPQYNTENLFLLINDKRIPFVNYLLFKQLAELKSGSFRLGYTNGRDSVYLAKEIQLEQPSADDFELATAQTHPGCRIETKGINFYKYFGDEINKLFIGSSAASGFIGNNGYSAHVTVPNNLPEGKYPITLTSGLSTVTSKQQLEVKKLHWNTINQNTFFAGDTARLTGNFYNTIGYNLEFVGGPILYSYEMKNDLVSFKIPQLTPGKYKIKTFYYGFYNSEKAYAPEEKTIEIEMPIITDFSPHTVTSEYAITLQGKGLSDDFKFYFGDQEVNAFISDAENKRVIYIPHDIKPGKYKVWMSTKYGKVEAKTLLEIK</sequence>
<accession>A0ABX7CJG3</accession>
<evidence type="ECO:0000313" key="1">
    <source>
        <dbReference type="EMBL" id="QQT52197.1"/>
    </source>
</evidence>
<organism evidence="1 2">
    <name type="scientific">Sphingobacterium multivorum</name>
    <dbReference type="NCBI Taxonomy" id="28454"/>
    <lineage>
        <taxon>Bacteria</taxon>
        <taxon>Pseudomonadati</taxon>
        <taxon>Bacteroidota</taxon>
        <taxon>Sphingobacteriia</taxon>
        <taxon>Sphingobacteriales</taxon>
        <taxon>Sphingobacteriaceae</taxon>
        <taxon>Sphingobacterium</taxon>
    </lineage>
</organism>
<keyword evidence="2" id="KW-1185">Reference proteome</keyword>
<reference evidence="1 2" key="1">
    <citation type="submission" date="2021-01" db="EMBL/GenBank/DDBJ databases">
        <title>FDA dAtabase for Regulatory Grade micrObial Sequences (FDA-ARGOS): Supporting development and validation of Infectious Disease Dx tests.</title>
        <authorList>
            <person name="Sproer C."/>
            <person name="Gronow S."/>
            <person name="Severitt S."/>
            <person name="Schroder I."/>
            <person name="Tallon L."/>
            <person name="Sadzewicz L."/>
            <person name="Zhao X."/>
            <person name="Boylan J."/>
            <person name="Ott S."/>
            <person name="Bowen H."/>
            <person name="Vavikolanu K."/>
            <person name="Mehta A."/>
            <person name="Aluvathingal J."/>
            <person name="Nadendla S."/>
            <person name="Lowell S."/>
            <person name="Myers T."/>
            <person name="Yan Y."/>
            <person name="Sichtig H."/>
        </authorList>
    </citation>
    <scope>NUCLEOTIDE SEQUENCE [LARGE SCALE GENOMIC DNA]</scope>
    <source>
        <strain evidence="1 2">FDAARGOS_1141</strain>
    </source>
</reference>
<proteinExistence type="predicted"/>
<evidence type="ECO:0008006" key="3">
    <source>
        <dbReference type="Google" id="ProtNLM"/>
    </source>
</evidence>
<evidence type="ECO:0000313" key="2">
    <source>
        <dbReference type="Proteomes" id="UP000595498"/>
    </source>
</evidence>
<dbReference type="InterPro" id="IPR013783">
    <property type="entry name" value="Ig-like_fold"/>
</dbReference>
<dbReference type="EMBL" id="CP068224">
    <property type="protein sequence ID" value="QQT52197.1"/>
    <property type="molecule type" value="Genomic_DNA"/>
</dbReference>
<name>A0ABX7CJG3_SPHMU</name>
<dbReference type="Gene3D" id="2.60.40.10">
    <property type="entry name" value="Immunoglobulins"/>
    <property type="match status" value="1"/>
</dbReference>
<dbReference type="PROSITE" id="PS51257">
    <property type="entry name" value="PROKAR_LIPOPROTEIN"/>
    <property type="match status" value="1"/>
</dbReference>
<gene>
    <name evidence="1" type="ORF">I6I98_18210</name>
</gene>
<protein>
    <recommendedName>
        <fullName evidence="3">IPT/TIG domain-containing protein</fullName>
    </recommendedName>
</protein>
<dbReference type="Proteomes" id="UP000595498">
    <property type="component" value="Chromosome"/>
</dbReference>